<dbReference type="AlphaFoldDB" id="A0A5J5KWW7"/>
<sequence length="468" mass="49907">MSTLFRGRRSRCAGPSSFSTNVLDASGRALRAAPLGGGAGRDASDPRSRRASTILGRPATHFRCIRSTTGGNMSAVNGHGGGGRTARGADSIGPAPMAWVRYSPGGTAAITDTEVETWAPRCRVAIFDAWESAAAERLKLISPAVTVLCRKDLATVDEAEPGPVYSSGVSPEQVRRNESWFAVDRAGDRVGWGDPPGRWQMRAWDPAYRDAWVSAVTAELEGSPFDGVLTVGDIEETPRLDLPLPDLGSTTQQREANDDLIAEAGGALRDIGKILVASVGDARRSPRRWAKLSAWGGVLEPAWLSTVGGRILDPGTARQQTERLSLAGPDAVPADPLVVVRTPVQADAPDADDLTGAGESMVRYGLAAYWVFGGGRGVYGASSPDGSRSHWIPEMAWDLGEPIQEPECVVNLWTRTFTKGRAVVNLASDGRRRRHVTLPSGYVLPDGSEPPTQMVLGAHEGLVLRRDF</sequence>
<accession>A0A5J5KWW7</accession>
<dbReference type="Proteomes" id="UP000325957">
    <property type="component" value="Unassembled WGS sequence"/>
</dbReference>
<reference evidence="1 2" key="1">
    <citation type="submission" date="2019-05" db="EMBL/GenBank/DDBJ databases">
        <title>Kocuria coralli sp. nov., a novel actinobacterium isolated from coral reef seawater.</title>
        <authorList>
            <person name="Li J."/>
        </authorList>
    </citation>
    <scope>NUCLEOTIDE SEQUENCE [LARGE SCALE GENOMIC DNA]</scope>
    <source>
        <strain evidence="1 2">SCSIO 13007</strain>
    </source>
</reference>
<evidence type="ECO:0000313" key="2">
    <source>
        <dbReference type="Proteomes" id="UP000325957"/>
    </source>
</evidence>
<evidence type="ECO:0000313" key="1">
    <source>
        <dbReference type="EMBL" id="KAA9393898.1"/>
    </source>
</evidence>
<dbReference type="OrthoDB" id="3248299at2"/>
<protein>
    <submittedName>
        <fullName evidence="1">Uncharacterized protein</fullName>
    </submittedName>
</protein>
<dbReference type="Pfam" id="PF14885">
    <property type="entry name" value="GHL15"/>
    <property type="match status" value="1"/>
</dbReference>
<dbReference type="InterPro" id="IPR029455">
    <property type="entry name" value="GHL15"/>
</dbReference>
<comment type="caution">
    <text evidence="1">The sequence shown here is derived from an EMBL/GenBank/DDBJ whole genome shotgun (WGS) entry which is preliminary data.</text>
</comment>
<organism evidence="1 2">
    <name type="scientific">Kocuria coralli</name>
    <dbReference type="NCBI Taxonomy" id="1461025"/>
    <lineage>
        <taxon>Bacteria</taxon>
        <taxon>Bacillati</taxon>
        <taxon>Actinomycetota</taxon>
        <taxon>Actinomycetes</taxon>
        <taxon>Micrococcales</taxon>
        <taxon>Micrococcaceae</taxon>
        <taxon>Kocuria</taxon>
    </lineage>
</organism>
<proteinExistence type="predicted"/>
<name>A0A5J5KWW7_9MICC</name>
<dbReference type="EMBL" id="SZWF01000013">
    <property type="protein sequence ID" value="KAA9393898.1"/>
    <property type="molecule type" value="Genomic_DNA"/>
</dbReference>
<keyword evidence="2" id="KW-1185">Reference proteome</keyword>
<gene>
    <name evidence="1" type="ORF">FCK90_09540</name>
</gene>